<evidence type="ECO:0000313" key="2">
    <source>
        <dbReference type="Proteomes" id="UP000178803"/>
    </source>
</evidence>
<dbReference type="EMBL" id="MGIJ01000026">
    <property type="protein sequence ID" value="OGM87396.1"/>
    <property type="molecule type" value="Genomic_DNA"/>
</dbReference>
<dbReference type="AlphaFoldDB" id="A0A1F8DG72"/>
<sequence length="64" mass="6919">MDDGKCTYVGENLPSGAHKSLKTVWCNVASGDRNNLNRCDIGGKEESVIRDEVLVYLSPGGMMS</sequence>
<comment type="caution">
    <text evidence="1">The sequence shown here is derived from an EMBL/GenBank/DDBJ whole genome shotgun (WGS) entry which is preliminary data.</text>
</comment>
<proteinExistence type="predicted"/>
<accession>A0A1F8DG72</accession>
<name>A0A1F8DG72_9BACT</name>
<reference evidence="1 2" key="1">
    <citation type="journal article" date="2016" name="Nat. Commun.">
        <title>Thousands of microbial genomes shed light on interconnected biogeochemical processes in an aquifer system.</title>
        <authorList>
            <person name="Anantharaman K."/>
            <person name="Brown C.T."/>
            <person name="Hug L.A."/>
            <person name="Sharon I."/>
            <person name="Castelle C.J."/>
            <person name="Probst A.J."/>
            <person name="Thomas B.C."/>
            <person name="Singh A."/>
            <person name="Wilkins M.J."/>
            <person name="Karaoz U."/>
            <person name="Brodie E.L."/>
            <person name="Williams K.H."/>
            <person name="Hubbard S.S."/>
            <person name="Banfield J.F."/>
        </authorList>
    </citation>
    <scope>NUCLEOTIDE SEQUENCE [LARGE SCALE GENOMIC DNA]</scope>
</reference>
<dbReference type="Proteomes" id="UP000178803">
    <property type="component" value="Unassembled WGS sequence"/>
</dbReference>
<organism evidence="1 2">
    <name type="scientific">Candidatus Woesebacteria bacterium RIFOXYD1_FULL_40_21</name>
    <dbReference type="NCBI Taxonomy" id="1802549"/>
    <lineage>
        <taxon>Bacteria</taxon>
        <taxon>Candidatus Woeseibacteriota</taxon>
    </lineage>
</organism>
<evidence type="ECO:0000313" key="1">
    <source>
        <dbReference type="EMBL" id="OGM87396.1"/>
    </source>
</evidence>
<gene>
    <name evidence="1" type="ORF">A2614_00230</name>
</gene>
<protein>
    <submittedName>
        <fullName evidence="1">Uncharacterized protein</fullName>
    </submittedName>
</protein>